<keyword evidence="2" id="KW-1185">Reference proteome</keyword>
<gene>
    <name evidence="1" type="ORF">HDF16_005322</name>
</gene>
<dbReference type="EMBL" id="JACHIP010000015">
    <property type="protein sequence ID" value="MBB5060586.1"/>
    <property type="molecule type" value="Genomic_DNA"/>
</dbReference>
<accession>A0A7W8E6E1</accession>
<dbReference type="AlphaFoldDB" id="A0A7W8E6E1"/>
<reference evidence="1 2" key="1">
    <citation type="submission" date="2020-08" db="EMBL/GenBank/DDBJ databases">
        <title>Genomic Encyclopedia of Type Strains, Phase IV (KMG-V): Genome sequencing to study the core and pangenomes of soil and plant-associated prokaryotes.</title>
        <authorList>
            <person name="Whitman W."/>
        </authorList>
    </citation>
    <scope>NUCLEOTIDE SEQUENCE [LARGE SCALE GENOMIC DNA]</scope>
    <source>
        <strain evidence="1 2">M8UP14</strain>
    </source>
</reference>
<protein>
    <submittedName>
        <fullName evidence="1">Uncharacterized protein</fullName>
    </submittedName>
</protein>
<dbReference type="Proteomes" id="UP000540989">
    <property type="component" value="Unassembled WGS sequence"/>
</dbReference>
<comment type="caution">
    <text evidence="1">The sequence shown here is derived from an EMBL/GenBank/DDBJ whole genome shotgun (WGS) entry which is preliminary data.</text>
</comment>
<name>A0A7W8E6E1_9BACT</name>
<evidence type="ECO:0000313" key="1">
    <source>
        <dbReference type="EMBL" id="MBB5060586.1"/>
    </source>
</evidence>
<evidence type="ECO:0000313" key="2">
    <source>
        <dbReference type="Proteomes" id="UP000540989"/>
    </source>
</evidence>
<proteinExistence type="predicted"/>
<sequence>MPTTLFSAHWWITSLSLPDHIHYEKLMLCNSPRIESLMRTRGLSSISAVFLTLALGMRGNGQEIYRLRDAPFTATQVWASKDRQNINKVARASDGSIYIASFDAQGSPQWVTIEDAPHRRVIVLQAKARVYTVTVRSPADPETYSLEQWTEVGTRLAIRVPVTLT</sequence>
<organism evidence="1 2">
    <name type="scientific">Granulicella aggregans</name>
    <dbReference type="NCBI Taxonomy" id="474949"/>
    <lineage>
        <taxon>Bacteria</taxon>
        <taxon>Pseudomonadati</taxon>
        <taxon>Acidobacteriota</taxon>
        <taxon>Terriglobia</taxon>
        <taxon>Terriglobales</taxon>
        <taxon>Acidobacteriaceae</taxon>
        <taxon>Granulicella</taxon>
    </lineage>
</organism>